<evidence type="ECO:0000313" key="1">
    <source>
        <dbReference type="EMBL" id="SOQ38520.1"/>
    </source>
</evidence>
<dbReference type="EMBL" id="ODYU01001809">
    <property type="protein sequence ID" value="SOQ38520.1"/>
    <property type="molecule type" value="Genomic_DNA"/>
</dbReference>
<protein>
    <submittedName>
        <fullName evidence="1">SFRICE_012863</fullName>
    </submittedName>
</protein>
<accession>A0A2H1VCE8</accession>
<proteinExistence type="predicted"/>
<reference evidence="1" key="1">
    <citation type="submission" date="2016-07" db="EMBL/GenBank/DDBJ databases">
        <authorList>
            <person name="Bretaudeau A."/>
        </authorList>
    </citation>
    <scope>NUCLEOTIDE SEQUENCE</scope>
    <source>
        <strain evidence="1">Rice</strain>
        <tissue evidence="1">Whole body</tissue>
    </source>
</reference>
<organism evidence="1">
    <name type="scientific">Spodoptera frugiperda</name>
    <name type="common">Fall armyworm</name>
    <dbReference type="NCBI Taxonomy" id="7108"/>
    <lineage>
        <taxon>Eukaryota</taxon>
        <taxon>Metazoa</taxon>
        <taxon>Ecdysozoa</taxon>
        <taxon>Arthropoda</taxon>
        <taxon>Hexapoda</taxon>
        <taxon>Insecta</taxon>
        <taxon>Pterygota</taxon>
        <taxon>Neoptera</taxon>
        <taxon>Endopterygota</taxon>
        <taxon>Lepidoptera</taxon>
        <taxon>Glossata</taxon>
        <taxon>Ditrysia</taxon>
        <taxon>Noctuoidea</taxon>
        <taxon>Noctuidae</taxon>
        <taxon>Amphipyrinae</taxon>
        <taxon>Spodoptera</taxon>
    </lineage>
</organism>
<dbReference type="AlphaFoldDB" id="A0A2H1VCE8"/>
<sequence length="87" mass="10103">MLKAKEVDNKNIQILKDLWASDSVCMQPSVAEDISIKFKIGIEKCLLEISYRVLNDKDLDIESIYESNADLKDLEFLICIRQLFNYT</sequence>
<name>A0A2H1VCE8_SPOFR</name>
<gene>
    <name evidence="1" type="ORF">SFRICE_012863</name>
</gene>